<feature type="binding site" evidence="2">
    <location>
        <position position="94"/>
    </location>
    <ligand>
        <name>Fe cation</name>
        <dbReference type="ChEBI" id="CHEBI:24875"/>
    </ligand>
</feature>
<comment type="function">
    <text evidence="2">Removes the formyl group from the N-terminal Met of newly synthesized proteins. Requires at least a dipeptide for an efficient rate of reaction. N-terminal L-methionine is a prerequisite for activity but the enzyme has broad specificity at other positions.</text>
</comment>
<dbReference type="PIRSF" id="PIRSF004749">
    <property type="entry name" value="Pep_def"/>
    <property type="match status" value="1"/>
</dbReference>
<dbReference type="PANTHER" id="PTHR10458:SF22">
    <property type="entry name" value="PEPTIDE DEFORMYLASE"/>
    <property type="match status" value="1"/>
</dbReference>
<reference evidence="3 4" key="1">
    <citation type="journal article" date="2016" name="Nat. Commun.">
        <title>Thousands of microbial genomes shed light on interconnected biogeochemical processes in an aquifer system.</title>
        <authorList>
            <person name="Anantharaman K."/>
            <person name="Brown C.T."/>
            <person name="Hug L.A."/>
            <person name="Sharon I."/>
            <person name="Castelle C.J."/>
            <person name="Probst A.J."/>
            <person name="Thomas B.C."/>
            <person name="Singh A."/>
            <person name="Wilkins M.J."/>
            <person name="Karaoz U."/>
            <person name="Brodie E.L."/>
            <person name="Williams K.H."/>
            <person name="Hubbard S.S."/>
            <person name="Banfield J.F."/>
        </authorList>
    </citation>
    <scope>NUCLEOTIDE SEQUENCE [LARGE SCALE GENOMIC DNA]</scope>
</reference>
<keyword evidence="2" id="KW-0479">Metal-binding</keyword>
<dbReference type="NCBIfam" id="NF001159">
    <property type="entry name" value="PRK00150.1-3"/>
    <property type="match status" value="1"/>
</dbReference>
<dbReference type="NCBIfam" id="TIGR00079">
    <property type="entry name" value="pept_deformyl"/>
    <property type="match status" value="1"/>
</dbReference>
<evidence type="ECO:0000313" key="4">
    <source>
        <dbReference type="Proteomes" id="UP000178520"/>
    </source>
</evidence>
<dbReference type="GO" id="GO:0042586">
    <property type="term" value="F:peptide deformylase activity"/>
    <property type="evidence" value="ECO:0007669"/>
    <property type="project" value="UniProtKB-UniRule"/>
</dbReference>
<dbReference type="Proteomes" id="UP000178520">
    <property type="component" value="Unassembled WGS sequence"/>
</dbReference>
<keyword evidence="2" id="KW-0378">Hydrolase</keyword>
<dbReference type="Gene3D" id="3.90.45.10">
    <property type="entry name" value="Peptide deformylase"/>
    <property type="match status" value="1"/>
</dbReference>
<dbReference type="PRINTS" id="PR01576">
    <property type="entry name" value="PDEFORMYLASE"/>
</dbReference>
<feature type="active site" evidence="2">
    <location>
        <position position="137"/>
    </location>
</feature>
<feature type="binding site" evidence="2">
    <location>
        <position position="136"/>
    </location>
    <ligand>
        <name>Fe cation</name>
        <dbReference type="ChEBI" id="CHEBI:24875"/>
    </ligand>
</feature>
<accession>A0A1F8EAJ1</accession>
<dbReference type="CDD" id="cd00487">
    <property type="entry name" value="Pep_deformylase"/>
    <property type="match status" value="1"/>
</dbReference>
<keyword evidence="2" id="KW-0408">Iron</keyword>
<evidence type="ECO:0000313" key="3">
    <source>
        <dbReference type="EMBL" id="OGM97802.1"/>
    </source>
</evidence>
<gene>
    <name evidence="2" type="primary">def</name>
    <name evidence="3" type="ORF">A2735_01435</name>
</gene>
<name>A0A1F8EAJ1_9BACT</name>
<dbReference type="HAMAP" id="MF_00163">
    <property type="entry name" value="Pep_deformylase"/>
    <property type="match status" value="1"/>
</dbReference>
<comment type="cofactor">
    <cofactor evidence="2">
        <name>Fe(2+)</name>
        <dbReference type="ChEBI" id="CHEBI:29033"/>
    </cofactor>
    <text evidence="2">Binds 1 Fe(2+) ion.</text>
</comment>
<dbReference type="Pfam" id="PF01327">
    <property type="entry name" value="Pep_deformylase"/>
    <property type="match status" value="1"/>
</dbReference>
<feature type="binding site" evidence="2">
    <location>
        <position position="140"/>
    </location>
    <ligand>
        <name>Fe cation</name>
        <dbReference type="ChEBI" id="CHEBI:24875"/>
    </ligand>
</feature>
<comment type="similarity">
    <text evidence="1 2">Belongs to the polypeptide deformylase family.</text>
</comment>
<dbReference type="InterPro" id="IPR036821">
    <property type="entry name" value="Peptide_deformylase_sf"/>
</dbReference>
<keyword evidence="2" id="KW-0648">Protein biosynthesis</keyword>
<dbReference type="EC" id="3.5.1.88" evidence="2"/>
<dbReference type="GO" id="GO:0006412">
    <property type="term" value="P:translation"/>
    <property type="evidence" value="ECO:0007669"/>
    <property type="project" value="UniProtKB-UniRule"/>
</dbReference>
<comment type="catalytic activity">
    <reaction evidence="2">
        <text>N-terminal N-formyl-L-methionyl-[peptide] + H2O = N-terminal L-methionyl-[peptide] + formate</text>
        <dbReference type="Rhea" id="RHEA:24420"/>
        <dbReference type="Rhea" id="RHEA-COMP:10639"/>
        <dbReference type="Rhea" id="RHEA-COMP:10640"/>
        <dbReference type="ChEBI" id="CHEBI:15377"/>
        <dbReference type="ChEBI" id="CHEBI:15740"/>
        <dbReference type="ChEBI" id="CHEBI:49298"/>
        <dbReference type="ChEBI" id="CHEBI:64731"/>
        <dbReference type="EC" id="3.5.1.88"/>
    </reaction>
</comment>
<evidence type="ECO:0000256" key="2">
    <source>
        <dbReference type="HAMAP-Rule" id="MF_00163"/>
    </source>
</evidence>
<dbReference type="STRING" id="1802660.A2735_01435"/>
<dbReference type="GO" id="GO:0046872">
    <property type="term" value="F:metal ion binding"/>
    <property type="evidence" value="ECO:0007669"/>
    <property type="project" value="UniProtKB-KW"/>
</dbReference>
<dbReference type="AlphaFoldDB" id="A0A1F8EAJ1"/>
<sequence length="151" mass="16907">MEITKIPHNVLANKTKTIPADEIKAGKYTQLILDMKKAMVDNMGVGLAANQIGLDLSIFVIDTKVALENKVPEAYFNPEITEYSKDTDNIEEGCLSIPGFYVEIPRSKKIMFKALDESGKKIKFKAKGFLARVLQHETDHLNGLVIKDRRA</sequence>
<dbReference type="PANTHER" id="PTHR10458">
    <property type="entry name" value="PEPTIDE DEFORMYLASE"/>
    <property type="match status" value="1"/>
</dbReference>
<dbReference type="SUPFAM" id="SSF56420">
    <property type="entry name" value="Peptide deformylase"/>
    <property type="match status" value="1"/>
</dbReference>
<organism evidence="3 4">
    <name type="scientific">Candidatus Yanofskybacteria bacterium RIFCSPHIGHO2_01_FULL_41_21</name>
    <dbReference type="NCBI Taxonomy" id="1802660"/>
    <lineage>
        <taxon>Bacteria</taxon>
        <taxon>Candidatus Yanofskyibacteriota</taxon>
    </lineage>
</organism>
<comment type="caution">
    <text evidence="3">The sequence shown here is derived from an EMBL/GenBank/DDBJ whole genome shotgun (WGS) entry which is preliminary data.</text>
</comment>
<dbReference type="InterPro" id="IPR023635">
    <property type="entry name" value="Peptide_deformylase"/>
</dbReference>
<dbReference type="EMBL" id="MGJA01000008">
    <property type="protein sequence ID" value="OGM97802.1"/>
    <property type="molecule type" value="Genomic_DNA"/>
</dbReference>
<protein>
    <recommendedName>
        <fullName evidence="2">Peptide deformylase</fullName>
        <shortName evidence="2">PDF</shortName>
        <ecNumber evidence="2">3.5.1.88</ecNumber>
    </recommendedName>
    <alternativeName>
        <fullName evidence="2">Polypeptide deformylase</fullName>
    </alternativeName>
</protein>
<evidence type="ECO:0000256" key="1">
    <source>
        <dbReference type="ARBA" id="ARBA00010759"/>
    </source>
</evidence>
<proteinExistence type="inferred from homology"/>